<dbReference type="OrthoDB" id="268928at2759"/>
<dbReference type="InterPro" id="IPR007919">
    <property type="entry name" value="UPF0220"/>
</dbReference>
<dbReference type="PANTHER" id="PTHR13180">
    <property type="entry name" value="SMALL MEMBRANE PROTEIN-RELATED"/>
    <property type="match status" value="1"/>
</dbReference>
<evidence type="ECO:0000313" key="7">
    <source>
        <dbReference type="EMBL" id="KAG5498482.1"/>
    </source>
</evidence>
<evidence type="ECO:0000313" key="8">
    <source>
        <dbReference type="Proteomes" id="UP000674318"/>
    </source>
</evidence>
<evidence type="ECO:0000256" key="2">
    <source>
        <dbReference type="ARBA" id="ARBA00005335"/>
    </source>
</evidence>
<evidence type="ECO:0000256" key="6">
    <source>
        <dbReference type="SAM" id="Phobius"/>
    </source>
</evidence>
<dbReference type="Proteomes" id="UP000674318">
    <property type="component" value="Unassembled WGS sequence"/>
</dbReference>
<dbReference type="RefSeq" id="XP_067755236.1">
    <property type="nucleotide sequence ID" value="XM_067898792.1"/>
</dbReference>
<proteinExistence type="inferred from homology"/>
<feature type="transmembrane region" description="Helical" evidence="6">
    <location>
        <begin position="112"/>
        <end position="131"/>
    </location>
</feature>
<gene>
    <name evidence="7" type="ORF">JKF63_02768</name>
</gene>
<keyword evidence="8" id="KW-1185">Reference proteome</keyword>
<feature type="transmembrane region" description="Helical" evidence="6">
    <location>
        <begin position="12"/>
        <end position="31"/>
    </location>
</feature>
<feature type="transmembrane region" description="Helical" evidence="6">
    <location>
        <begin position="82"/>
        <end position="100"/>
    </location>
</feature>
<evidence type="ECO:0000256" key="1">
    <source>
        <dbReference type="ARBA" id="ARBA00004141"/>
    </source>
</evidence>
<dbReference type="GO" id="GO:0016020">
    <property type="term" value="C:membrane"/>
    <property type="evidence" value="ECO:0007669"/>
    <property type="project" value="UniProtKB-SubCell"/>
</dbReference>
<dbReference type="GeneID" id="94288869"/>
<dbReference type="EMBL" id="JAFJZO010000030">
    <property type="protein sequence ID" value="KAG5498482.1"/>
    <property type="molecule type" value="Genomic_DNA"/>
</dbReference>
<reference evidence="7 8" key="1">
    <citation type="submission" date="2021-02" db="EMBL/GenBank/DDBJ databases">
        <title>Porcisia hertigi Genome sequencing and assembly.</title>
        <authorList>
            <person name="Almutairi H."/>
            <person name="Gatherer D."/>
        </authorList>
    </citation>
    <scope>NUCLEOTIDE SEQUENCE [LARGE SCALE GENOMIC DNA]</scope>
    <source>
        <strain evidence="7 8">C119</strain>
    </source>
</reference>
<organism evidence="7 8">
    <name type="scientific">Porcisia hertigi</name>
    <dbReference type="NCBI Taxonomy" id="2761500"/>
    <lineage>
        <taxon>Eukaryota</taxon>
        <taxon>Discoba</taxon>
        <taxon>Euglenozoa</taxon>
        <taxon>Kinetoplastea</taxon>
        <taxon>Metakinetoplastina</taxon>
        <taxon>Trypanosomatida</taxon>
        <taxon>Trypanosomatidae</taxon>
        <taxon>Leishmaniinae</taxon>
        <taxon>Porcisia</taxon>
    </lineage>
</organism>
<comment type="subcellular location">
    <subcellularLocation>
        <location evidence="1">Membrane</location>
        <topology evidence="1">Multi-pass membrane protein</topology>
    </subcellularLocation>
</comment>
<comment type="caution">
    <text evidence="7">The sequence shown here is derived from an EMBL/GenBank/DDBJ whole genome shotgun (WGS) entry which is preliminary data.</text>
</comment>
<name>A0A836I544_9TRYP</name>
<keyword evidence="4 6" id="KW-1133">Transmembrane helix</keyword>
<sequence>MNLHHPNLPPIAAGILFGLSLIFLIDGILVAQQEVRQENRLSFLQCIPAFFSIAGLLFLHLVPPSAVKEGDGRGRVLLFMSWLAMFSSSVGALVITFVFYTGKQTRSHATPGVSLVLFTCLAPIVTSLLWWGRRASTRDEW</sequence>
<keyword evidence="5 6" id="KW-0472">Membrane</keyword>
<keyword evidence="3 6" id="KW-0812">Transmembrane</keyword>
<feature type="transmembrane region" description="Helical" evidence="6">
    <location>
        <begin position="43"/>
        <end position="62"/>
    </location>
</feature>
<comment type="similarity">
    <text evidence="2">Belongs to the UPF0220 family.</text>
</comment>
<evidence type="ECO:0000256" key="4">
    <source>
        <dbReference type="ARBA" id="ARBA00022989"/>
    </source>
</evidence>
<dbReference type="KEGG" id="phet:94288869"/>
<protein>
    <submittedName>
        <fullName evidence="7">Uncharacterized protein</fullName>
    </submittedName>
</protein>
<dbReference type="AlphaFoldDB" id="A0A836I544"/>
<evidence type="ECO:0000256" key="5">
    <source>
        <dbReference type="ARBA" id="ARBA00023136"/>
    </source>
</evidence>
<evidence type="ECO:0000256" key="3">
    <source>
        <dbReference type="ARBA" id="ARBA00022692"/>
    </source>
</evidence>
<dbReference type="Pfam" id="PF05255">
    <property type="entry name" value="UPF0220"/>
    <property type="match status" value="1"/>
</dbReference>
<accession>A0A836I544</accession>